<reference evidence="9 10" key="1">
    <citation type="submission" date="2015-01" db="EMBL/GenBank/DDBJ databases">
        <title>Rufibacter sp./DG31D/ whole genome sequencing.</title>
        <authorList>
            <person name="Kim M.K."/>
            <person name="Srinivasan S."/>
            <person name="Lee J.-J."/>
        </authorList>
    </citation>
    <scope>NUCLEOTIDE SEQUENCE [LARGE SCALE GENOMIC DNA]</scope>
    <source>
        <strain evidence="9 10">DG31D</strain>
    </source>
</reference>
<dbReference type="AlphaFoldDB" id="A0A0H4VRS0"/>
<dbReference type="HAMAP" id="MF_01400">
    <property type="entry name" value="MsrB"/>
    <property type="match status" value="1"/>
</dbReference>
<keyword evidence="10" id="KW-1185">Reference proteome</keyword>
<dbReference type="STRING" id="1379910.TH63_14000"/>
<dbReference type="GO" id="GO:0006979">
    <property type="term" value="P:response to oxidative stress"/>
    <property type="evidence" value="ECO:0007669"/>
    <property type="project" value="InterPro"/>
</dbReference>
<dbReference type="OrthoDB" id="4174719at2"/>
<dbReference type="PROSITE" id="PS51790">
    <property type="entry name" value="MSRB"/>
    <property type="match status" value="1"/>
</dbReference>
<feature type="signal peptide" evidence="7">
    <location>
        <begin position="1"/>
        <end position="22"/>
    </location>
</feature>
<dbReference type="Pfam" id="PF01641">
    <property type="entry name" value="SelR"/>
    <property type="match status" value="1"/>
</dbReference>
<evidence type="ECO:0000256" key="6">
    <source>
        <dbReference type="HAMAP-Rule" id="MF_01400"/>
    </source>
</evidence>
<evidence type="ECO:0000256" key="3">
    <source>
        <dbReference type="ARBA" id="ARBA00022833"/>
    </source>
</evidence>
<feature type="binding site" evidence="6">
    <location>
        <position position="96"/>
    </location>
    <ligand>
        <name>Zn(2+)</name>
        <dbReference type="ChEBI" id="CHEBI:29105"/>
    </ligand>
</feature>
<dbReference type="NCBIfam" id="TIGR00357">
    <property type="entry name" value="peptide-methionine (R)-S-oxide reductase MsrB"/>
    <property type="match status" value="1"/>
</dbReference>
<name>A0A0H4VRS0_9BACT</name>
<feature type="domain" description="MsrB" evidence="8">
    <location>
        <begin position="57"/>
        <end position="179"/>
    </location>
</feature>
<dbReference type="EC" id="1.8.4.12" evidence="6"/>
<dbReference type="InterPro" id="IPR028427">
    <property type="entry name" value="Met_Sox_Rdtase_MsrB"/>
</dbReference>
<dbReference type="GO" id="GO:0005737">
    <property type="term" value="C:cytoplasm"/>
    <property type="evidence" value="ECO:0007669"/>
    <property type="project" value="TreeGrafter"/>
</dbReference>
<keyword evidence="4 6" id="KW-0560">Oxidoreductase</keyword>
<dbReference type="Proteomes" id="UP000036458">
    <property type="component" value="Chromosome"/>
</dbReference>
<dbReference type="KEGG" id="ruf:TH63_14000"/>
<feature type="binding site" evidence="6">
    <location>
        <position position="145"/>
    </location>
    <ligand>
        <name>Zn(2+)</name>
        <dbReference type="ChEBI" id="CHEBI:29105"/>
    </ligand>
</feature>
<evidence type="ECO:0000256" key="1">
    <source>
        <dbReference type="ARBA" id="ARBA00007174"/>
    </source>
</evidence>
<evidence type="ECO:0000256" key="7">
    <source>
        <dbReference type="SAM" id="SignalP"/>
    </source>
</evidence>
<feature type="binding site" evidence="6">
    <location>
        <position position="99"/>
    </location>
    <ligand>
        <name>Zn(2+)</name>
        <dbReference type="ChEBI" id="CHEBI:29105"/>
    </ligand>
</feature>
<evidence type="ECO:0000256" key="4">
    <source>
        <dbReference type="ARBA" id="ARBA00023002"/>
    </source>
</evidence>
<feature type="chain" id="PRO_5005212135" description="Peptide methionine sulfoxide reductase MsrB" evidence="7">
    <location>
        <begin position="23"/>
        <end position="179"/>
    </location>
</feature>
<keyword evidence="7" id="KW-0732">Signal</keyword>
<accession>A0A0H4VRS0</accession>
<evidence type="ECO:0000259" key="8">
    <source>
        <dbReference type="PROSITE" id="PS51790"/>
    </source>
</evidence>
<comment type="similarity">
    <text evidence="1 6">Belongs to the MsrB Met sulfoxide reductase family.</text>
</comment>
<dbReference type="InterPro" id="IPR002579">
    <property type="entry name" value="Met_Sox_Rdtase_MsrB_dom"/>
</dbReference>
<dbReference type="Gene3D" id="2.170.150.20">
    <property type="entry name" value="Peptide methionine sulfoxide reductase"/>
    <property type="match status" value="1"/>
</dbReference>
<sequence length="179" mass="19724">MKTPIIFSLLAFVWLFSGCAQQEPARTTASSGQQTLTAQQTQNLNRTNLLDALPKTDEEWKKILTSEQYYVLREKGTERAFSGPLNNNKQKGIYSCAACGNPMFSSDTKFDSGTGWPSFFKPLNSAAVLEEPDTSDGMLRTEVLCARCGGHLGHVFDDGPKPTGLRYCLNSVALKFTKN</sequence>
<protein>
    <recommendedName>
        <fullName evidence="6">Peptide methionine sulfoxide reductase MsrB</fullName>
        <ecNumber evidence="6">1.8.4.12</ecNumber>
    </recommendedName>
    <alternativeName>
        <fullName evidence="6">Peptide-methionine (R)-S-oxide reductase</fullName>
    </alternativeName>
</protein>
<organism evidence="9 10">
    <name type="scientific">Rufibacter radiotolerans</name>
    <dbReference type="NCBI Taxonomy" id="1379910"/>
    <lineage>
        <taxon>Bacteria</taxon>
        <taxon>Pseudomonadati</taxon>
        <taxon>Bacteroidota</taxon>
        <taxon>Cytophagia</taxon>
        <taxon>Cytophagales</taxon>
        <taxon>Hymenobacteraceae</taxon>
        <taxon>Rufibacter</taxon>
    </lineage>
</organism>
<keyword evidence="3 6" id="KW-0862">Zinc</keyword>
<dbReference type="PROSITE" id="PS51257">
    <property type="entry name" value="PROKAR_LIPOPROTEIN"/>
    <property type="match status" value="1"/>
</dbReference>
<dbReference type="PANTHER" id="PTHR10173:SF52">
    <property type="entry name" value="METHIONINE-R-SULFOXIDE REDUCTASE B1"/>
    <property type="match status" value="1"/>
</dbReference>
<evidence type="ECO:0000313" key="9">
    <source>
        <dbReference type="EMBL" id="AKQ46484.1"/>
    </source>
</evidence>
<keyword evidence="2 6" id="KW-0479">Metal-binding</keyword>
<dbReference type="PANTHER" id="PTHR10173">
    <property type="entry name" value="METHIONINE SULFOXIDE REDUCTASE"/>
    <property type="match status" value="1"/>
</dbReference>
<dbReference type="InterPro" id="IPR011057">
    <property type="entry name" value="Mss4-like_sf"/>
</dbReference>
<dbReference type="SUPFAM" id="SSF51316">
    <property type="entry name" value="Mss4-like"/>
    <property type="match status" value="1"/>
</dbReference>
<dbReference type="GO" id="GO:0033743">
    <property type="term" value="F:peptide-methionine (R)-S-oxide reductase activity"/>
    <property type="evidence" value="ECO:0007669"/>
    <property type="project" value="UniProtKB-UniRule"/>
</dbReference>
<evidence type="ECO:0000313" key="10">
    <source>
        <dbReference type="Proteomes" id="UP000036458"/>
    </source>
</evidence>
<dbReference type="EMBL" id="CP010777">
    <property type="protein sequence ID" value="AKQ46484.1"/>
    <property type="molecule type" value="Genomic_DNA"/>
</dbReference>
<feature type="active site" description="Nucleophile" evidence="6">
    <location>
        <position position="168"/>
    </location>
</feature>
<comment type="cofactor">
    <cofactor evidence="6">
        <name>Zn(2+)</name>
        <dbReference type="ChEBI" id="CHEBI:29105"/>
    </cofactor>
    <text evidence="6">Binds 1 zinc ion per subunit. The zinc ion is important for the structural integrity of the protein.</text>
</comment>
<evidence type="ECO:0000256" key="5">
    <source>
        <dbReference type="ARBA" id="ARBA00048488"/>
    </source>
</evidence>
<dbReference type="RefSeq" id="WP_048921481.1">
    <property type="nucleotide sequence ID" value="NZ_CP010777.1"/>
</dbReference>
<evidence type="ECO:0000256" key="2">
    <source>
        <dbReference type="ARBA" id="ARBA00022723"/>
    </source>
</evidence>
<dbReference type="GO" id="GO:0030091">
    <property type="term" value="P:protein repair"/>
    <property type="evidence" value="ECO:0007669"/>
    <property type="project" value="InterPro"/>
</dbReference>
<proteinExistence type="inferred from homology"/>
<dbReference type="GO" id="GO:0008270">
    <property type="term" value="F:zinc ion binding"/>
    <property type="evidence" value="ECO:0007669"/>
    <property type="project" value="UniProtKB-UniRule"/>
</dbReference>
<dbReference type="PATRIC" id="fig|1379910.4.peg.3048"/>
<gene>
    <name evidence="6" type="primary">msrB</name>
    <name evidence="9" type="ORF">TH63_14000</name>
</gene>
<feature type="binding site" evidence="6">
    <location>
        <position position="148"/>
    </location>
    <ligand>
        <name>Zn(2+)</name>
        <dbReference type="ChEBI" id="CHEBI:29105"/>
    </ligand>
</feature>
<dbReference type="FunFam" id="2.170.150.20:FF:000001">
    <property type="entry name" value="Peptide methionine sulfoxide reductase MsrB"/>
    <property type="match status" value="1"/>
</dbReference>
<comment type="catalytic activity">
    <reaction evidence="5 6">
        <text>L-methionyl-[protein] + [thioredoxin]-disulfide + H2O = L-methionyl-(R)-S-oxide-[protein] + [thioredoxin]-dithiol</text>
        <dbReference type="Rhea" id="RHEA:24164"/>
        <dbReference type="Rhea" id="RHEA-COMP:10698"/>
        <dbReference type="Rhea" id="RHEA-COMP:10700"/>
        <dbReference type="Rhea" id="RHEA-COMP:12313"/>
        <dbReference type="Rhea" id="RHEA-COMP:12314"/>
        <dbReference type="ChEBI" id="CHEBI:15377"/>
        <dbReference type="ChEBI" id="CHEBI:16044"/>
        <dbReference type="ChEBI" id="CHEBI:29950"/>
        <dbReference type="ChEBI" id="CHEBI:45764"/>
        <dbReference type="ChEBI" id="CHEBI:50058"/>
        <dbReference type="EC" id="1.8.4.12"/>
    </reaction>
</comment>